<comment type="caution">
    <text evidence="2">The sequence shown here is derived from an EMBL/GenBank/DDBJ whole genome shotgun (WGS) entry which is preliminary data.</text>
</comment>
<protein>
    <submittedName>
        <fullName evidence="2">Uncharacterized protein</fullName>
    </submittedName>
</protein>
<evidence type="ECO:0000313" key="3">
    <source>
        <dbReference type="Proteomes" id="UP001152300"/>
    </source>
</evidence>
<dbReference type="Proteomes" id="UP001152300">
    <property type="component" value="Unassembled WGS sequence"/>
</dbReference>
<accession>A0A9X0DH84</accession>
<gene>
    <name evidence="2" type="ORF">OCU04_009331</name>
</gene>
<evidence type="ECO:0000256" key="1">
    <source>
        <dbReference type="SAM" id="MobiDB-lite"/>
    </source>
</evidence>
<organism evidence="2 3">
    <name type="scientific">Sclerotinia nivalis</name>
    <dbReference type="NCBI Taxonomy" id="352851"/>
    <lineage>
        <taxon>Eukaryota</taxon>
        <taxon>Fungi</taxon>
        <taxon>Dikarya</taxon>
        <taxon>Ascomycota</taxon>
        <taxon>Pezizomycotina</taxon>
        <taxon>Leotiomycetes</taxon>
        <taxon>Helotiales</taxon>
        <taxon>Sclerotiniaceae</taxon>
        <taxon>Sclerotinia</taxon>
    </lineage>
</organism>
<feature type="region of interest" description="Disordered" evidence="1">
    <location>
        <begin position="1"/>
        <end position="33"/>
    </location>
</feature>
<name>A0A9X0DH84_9HELO</name>
<sequence length="55" mass="6451">MILRDNSARTEHEPESRVGAAFEPSRRRSDRRKLYSQKYTRASLVHAAVAGFRRY</sequence>
<dbReference type="AlphaFoldDB" id="A0A9X0DH84"/>
<reference evidence="2" key="1">
    <citation type="submission" date="2022-11" db="EMBL/GenBank/DDBJ databases">
        <title>Genome Resource of Sclerotinia nivalis Strain SnTB1, a Plant Pathogen Isolated from American Ginseng.</title>
        <authorList>
            <person name="Fan S."/>
        </authorList>
    </citation>
    <scope>NUCLEOTIDE SEQUENCE</scope>
    <source>
        <strain evidence="2">SnTB1</strain>
    </source>
</reference>
<dbReference type="EMBL" id="JAPEIS010000011">
    <property type="protein sequence ID" value="KAJ8061517.1"/>
    <property type="molecule type" value="Genomic_DNA"/>
</dbReference>
<keyword evidence="3" id="KW-1185">Reference proteome</keyword>
<feature type="compositionally biased region" description="Basic and acidic residues" evidence="1">
    <location>
        <begin position="1"/>
        <end position="16"/>
    </location>
</feature>
<evidence type="ECO:0000313" key="2">
    <source>
        <dbReference type="EMBL" id="KAJ8061517.1"/>
    </source>
</evidence>
<proteinExistence type="predicted"/>